<gene>
    <name evidence="9" type="ORF">BACERE00185_05053</name>
</gene>
<accession>A0A1D3NZN9</accession>
<dbReference type="AlphaFoldDB" id="A0A1D3NZN9"/>
<evidence type="ECO:0000256" key="6">
    <source>
        <dbReference type="ARBA" id="ARBA00023136"/>
    </source>
</evidence>
<keyword evidence="4" id="KW-0249">Electron transport</keyword>
<protein>
    <recommendedName>
        <fullName evidence="8">Cytochrome b561 domain-containing protein</fullName>
    </recommendedName>
</protein>
<evidence type="ECO:0000313" key="9">
    <source>
        <dbReference type="EMBL" id="SME46233.1"/>
    </source>
</evidence>
<evidence type="ECO:0000259" key="8">
    <source>
        <dbReference type="PROSITE" id="PS50939"/>
    </source>
</evidence>
<dbReference type="GO" id="GO:0016020">
    <property type="term" value="C:membrane"/>
    <property type="evidence" value="ECO:0007669"/>
    <property type="project" value="UniProtKB-SubCell"/>
</dbReference>
<evidence type="ECO:0000313" key="10">
    <source>
        <dbReference type="Proteomes" id="UP000194439"/>
    </source>
</evidence>
<proteinExistence type="predicted"/>
<sequence>MFKLHPILLILGFILFLYSVIALMLFLSIQ</sequence>
<feature type="domain" description="Cytochrome b561" evidence="8">
    <location>
        <begin position="1"/>
        <end position="30"/>
    </location>
</feature>
<dbReference type="EMBL" id="FWZD01000073">
    <property type="protein sequence ID" value="SME46233.1"/>
    <property type="molecule type" value="Genomic_DNA"/>
</dbReference>
<dbReference type="Proteomes" id="UP000194439">
    <property type="component" value="Unassembled WGS sequence"/>
</dbReference>
<dbReference type="InterPro" id="IPR006593">
    <property type="entry name" value="Cyt_b561/ferric_Rdtase_TM"/>
</dbReference>
<keyword evidence="6 7" id="KW-0472">Membrane</keyword>
<feature type="transmembrane region" description="Helical" evidence="7">
    <location>
        <begin position="7"/>
        <end position="29"/>
    </location>
</feature>
<keyword evidence="2" id="KW-0813">Transport</keyword>
<evidence type="ECO:0000256" key="5">
    <source>
        <dbReference type="ARBA" id="ARBA00022989"/>
    </source>
</evidence>
<comment type="subcellular location">
    <subcellularLocation>
        <location evidence="1">Membrane</location>
    </subcellularLocation>
</comment>
<evidence type="ECO:0000256" key="7">
    <source>
        <dbReference type="SAM" id="Phobius"/>
    </source>
</evidence>
<keyword evidence="3 7" id="KW-0812">Transmembrane</keyword>
<evidence type="ECO:0000256" key="3">
    <source>
        <dbReference type="ARBA" id="ARBA00022692"/>
    </source>
</evidence>
<organism evidence="9 10">
    <name type="scientific">Bacillus mobilis</name>
    <dbReference type="NCBI Taxonomy" id="2026190"/>
    <lineage>
        <taxon>Bacteria</taxon>
        <taxon>Bacillati</taxon>
        <taxon>Bacillota</taxon>
        <taxon>Bacilli</taxon>
        <taxon>Bacillales</taxon>
        <taxon>Bacillaceae</taxon>
        <taxon>Bacillus</taxon>
        <taxon>Bacillus cereus group</taxon>
    </lineage>
</organism>
<reference evidence="10" key="1">
    <citation type="submission" date="2017-04" db="EMBL/GenBank/DDBJ databases">
        <authorList>
            <person name="Criscuolo A."/>
        </authorList>
    </citation>
    <scope>NUCLEOTIDE SEQUENCE [LARGE SCALE GENOMIC DNA]</scope>
</reference>
<evidence type="ECO:0000256" key="2">
    <source>
        <dbReference type="ARBA" id="ARBA00022448"/>
    </source>
</evidence>
<evidence type="ECO:0000256" key="4">
    <source>
        <dbReference type="ARBA" id="ARBA00022982"/>
    </source>
</evidence>
<keyword evidence="5 7" id="KW-1133">Transmembrane helix</keyword>
<dbReference type="PROSITE" id="PS50939">
    <property type="entry name" value="CYTOCHROME_B561"/>
    <property type="match status" value="1"/>
</dbReference>
<evidence type="ECO:0000256" key="1">
    <source>
        <dbReference type="ARBA" id="ARBA00004370"/>
    </source>
</evidence>
<name>A0A1D3NZN9_9BACI</name>